<dbReference type="GO" id="GO:0046856">
    <property type="term" value="P:phosphatidylinositol dephosphorylation"/>
    <property type="evidence" value="ECO:0007669"/>
    <property type="project" value="InterPro"/>
</dbReference>
<reference evidence="4" key="1">
    <citation type="journal article" date="2018" name="Nat. Microbiol.">
        <title>Leveraging single-cell genomics to expand the fungal tree of life.</title>
        <authorList>
            <person name="Ahrendt S.R."/>
            <person name="Quandt C.A."/>
            <person name="Ciobanu D."/>
            <person name="Clum A."/>
            <person name="Salamov A."/>
            <person name="Andreopoulos B."/>
            <person name="Cheng J.F."/>
            <person name="Woyke T."/>
            <person name="Pelin A."/>
            <person name="Henrissat B."/>
            <person name="Reynolds N.K."/>
            <person name="Benny G.L."/>
            <person name="Smith M.E."/>
            <person name="James T.Y."/>
            <person name="Grigoriev I.V."/>
        </authorList>
    </citation>
    <scope>NUCLEOTIDE SEQUENCE [LARGE SCALE GENOMIC DNA]</scope>
    <source>
        <strain evidence="4">Benny S71-1</strain>
    </source>
</reference>
<accession>A0A4P9YUA6</accession>
<evidence type="ECO:0000256" key="1">
    <source>
        <dbReference type="SAM" id="MobiDB-lite"/>
    </source>
</evidence>
<dbReference type="PANTHER" id="PTHR11200">
    <property type="entry name" value="INOSITOL 5-PHOSPHATASE"/>
    <property type="match status" value="1"/>
</dbReference>
<keyword evidence="4" id="KW-1185">Reference proteome</keyword>
<dbReference type="SMART" id="SM00128">
    <property type="entry name" value="IPPc"/>
    <property type="match status" value="1"/>
</dbReference>
<evidence type="ECO:0000313" key="3">
    <source>
        <dbReference type="EMBL" id="RKP22982.1"/>
    </source>
</evidence>
<keyword evidence="3" id="KW-0269">Exonuclease</keyword>
<evidence type="ECO:0000259" key="2">
    <source>
        <dbReference type="SMART" id="SM00128"/>
    </source>
</evidence>
<dbReference type="Gene3D" id="3.60.10.10">
    <property type="entry name" value="Endonuclease/exonuclease/phosphatase"/>
    <property type="match status" value="1"/>
</dbReference>
<keyword evidence="3" id="KW-0540">Nuclease</keyword>
<dbReference type="EMBL" id="KZ991424">
    <property type="protein sequence ID" value="RKP22982.1"/>
    <property type="molecule type" value="Genomic_DNA"/>
</dbReference>
<feature type="region of interest" description="Disordered" evidence="1">
    <location>
        <begin position="26"/>
        <end position="49"/>
    </location>
</feature>
<dbReference type="GO" id="GO:0004439">
    <property type="term" value="F:phosphatidylinositol-4,5-bisphosphate 5-phosphatase activity"/>
    <property type="evidence" value="ECO:0007669"/>
    <property type="project" value="TreeGrafter"/>
</dbReference>
<dbReference type="Pfam" id="PF22669">
    <property type="entry name" value="Exo_endo_phos2"/>
    <property type="match status" value="1"/>
</dbReference>
<dbReference type="GO" id="GO:0004519">
    <property type="term" value="F:endonuclease activity"/>
    <property type="evidence" value="ECO:0007669"/>
    <property type="project" value="UniProtKB-KW"/>
</dbReference>
<proteinExistence type="predicted"/>
<evidence type="ECO:0000313" key="4">
    <source>
        <dbReference type="Proteomes" id="UP000278143"/>
    </source>
</evidence>
<keyword evidence="3" id="KW-0378">Hydrolase</keyword>
<gene>
    <name evidence="3" type="ORF">SYNPS1DRAFT_25060</name>
</gene>
<dbReference type="OrthoDB" id="405996at2759"/>
<protein>
    <submittedName>
        <fullName evidence="3">Endonuclease/exonuclease/phosphatase</fullName>
    </submittedName>
</protein>
<sequence>MFGRWRDAFWGDAFWRRLETIFSASSHTNRDGQGGQERRLSQIPPDPTTLPDRHGLKVFIGTWNMNGREPPVALSPFLPNNDEGTSPPKDAAQPHLLPMSSGPPYHLLVIGTQECLSTSANAVFFSPEYEAWEHRLSDWFGSEYFLVGGRGMGALHLAVFVWHRCWSWIRAVESAEVATGIGGMIGNKGAVGISVLFGETSLLFINSHLAGPLTAAALPPIAHAERISQRNQDYARIEKEMPLRSYELKDESKDESGPWRVSDQFDYTFWFGDLNYRTAATRAQADAWLSAGHYKEADD</sequence>
<dbReference type="InterPro" id="IPR036691">
    <property type="entry name" value="Endo/exonu/phosph_ase_sf"/>
</dbReference>
<dbReference type="GO" id="GO:0004527">
    <property type="term" value="F:exonuclease activity"/>
    <property type="evidence" value="ECO:0007669"/>
    <property type="project" value="UniProtKB-KW"/>
</dbReference>
<dbReference type="InterPro" id="IPR046985">
    <property type="entry name" value="IP5"/>
</dbReference>
<organism evidence="3 4">
    <name type="scientific">Syncephalis pseudoplumigaleata</name>
    <dbReference type="NCBI Taxonomy" id="1712513"/>
    <lineage>
        <taxon>Eukaryota</taxon>
        <taxon>Fungi</taxon>
        <taxon>Fungi incertae sedis</taxon>
        <taxon>Zoopagomycota</taxon>
        <taxon>Zoopagomycotina</taxon>
        <taxon>Zoopagomycetes</taxon>
        <taxon>Zoopagales</taxon>
        <taxon>Piptocephalidaceae</taxon>
        <taxon>Syncephalis</taxon>
    </lineage>
</organism>
<feature type="domain" description="Inositol polyphosphate-related phosphatase" evidence="2">
    <location>
        <begin position="54"/>
        <end position="299"/>
    </location>
</feature>
<dbReference type="InterPro" id="IPR000300">
    <property type="entry name" value="IPPc"/>
</dbReference>
<keyword evidence="3" id="KW-0255">Endonuclease</keyword>
<dbReference type="Proteomes" id="UP000278143">
    <property type="component" value="Unassembled WGS sequence"/>
</dbReference>
<name>A0A4P9YUA6_9FUNG</name>
<dbReference type="SUPFAM" id="SSF56219">
    <property type="entry name" value="DNase I-like"/>
    <property type="match status" value="1"/>
</dbReference>
<dbReference type="PANTHER" id="PTHR11200:SF275">
    <property type="entry name" value="LD06095P"/>
    <property type="match status" value="1"/>
</dbReference>
<dbReference type="AlphaFoldDB" id="A0A4P9YUA6"/>